<dbReference type="InParanoid" id="A0A1S0THH3"/>
<proteinExistence type="predicted"/>
<evidence type="ECO:0000256" key="1">
    <source>
        <dbReference type="SAM" id="MobiDB-lite"/>
    </source>
</evidence>
<feature type="compositionally biased region" description="Basic and acidic residues" evidence="1">
    <location>
        <begin position="86"/>
        <end position="106"/>
    </location>
</feature>
<dbReference type="AlphaFoldDB" id="A0A1S0THH3"/>
<feature type="compositionally biased region" description="Basic and acidic residues" evidence="1">
    <location>
        <begin position="69"/>
        <end position="78"/>
    </location>
</feature>
<sequence>MCGDKSIENIDQFDKYCTLLIHPFPIIRAFICIHSTWLLFSSYHSWHHSTDFLAKMIWKSISTINSQEEIAKTQTDEGRNDDDDNDRNRRGEEERKKEKFVKFKKA</sequence>
<feature type="region of interest" description="Disordered" evidence="1">
    <location>
        <begin position="69"/>
        <end position="106"/>
    </location>
</feature>
<dbReference type="CTD" id="9951993"/>
<gene>
    <name evidence="2" type="ORF">LOAG_14512</name>
</gene>
<dbReference type="RefSeq" id="XP_003150057.1">
    <property type="nucleotide sequence ID" value="XM_003150009.1"/>
</dbReference>
<name>A0A1S0THH3_LOALO</name>
<dbReference type="EMBL" id="JH712487">
    <property type="protein sequence ID" value="EFO14012.1"/>
    <property type="molecule type" value="Genomic_DNA"/>
</dbReference>
<dbReference type="GeneID" id="9951993"/>
<protein>
    <submittedName>
        <fullName evidence="2">Uncharacterized protein</fullName>
    </submittedName>
</protein>
<evidence type="ECO:0000313" key="2">
    <source>
        <dbReference type="EMBL" id="EFO14012.1"/>
    </source>
</evidence>
<dbReference type="KEGG" id="loa:LOAG_14512"/>
<organism evidence="2">
    <name type="scientific">Loa loa</name>
    <name type="common">Eye worm</name>
    <name type="synonym">Filaria loa</name>
    <dbReference type="NCBI Taxonomy" id="7209"/>
    <lineage>
        <taxon>Eukaryota</taxon>
        <taxon>Metazoa</taxon>
        <taxon>Ecdysozoa</taxon>
        <taxon>Nematoda</taxon>
        <taxon>Chromadorea</taxon>
        <taxon>Rhabditida</taxon>
        <taxon>Spirurina</taxon>
        <taxon>Spiruromorpha</taxon>
        <taxon>Filarioidea</taxon>
        <taxon>Onchocercidae</taxon>
        <taxon>Loa</taxon>
    </lineage>
</organism>
<accession>A0A1S0THH3</accession>
<reference evidence="2" key="1">
    <citation type="submission" date="2012-04" db="EMBL/GenBank/DDBJ databases">
        <title>The Genome Sequence of Loa loa.</title>
        <authorList>
            <consortium name="The Broad Institute Genome Sequencing Platform"/>
            <consortium name="Broad Institute Genome Sequencing Center for Infectious Disease"/>
            <person name="Nutman T.B."/>
            <person name="Fink D.L."/>
            <person name="Russ C."/>
            <person name="Young S."/>
            <person name="Zeng Q."/>
            <person name="Gargeya S."/>
            <person name="Alvarado L."/>
            <person name="Berlin A."/>
            <person name="Chapman S.B."/>
            <person name="Chen Z."/>
            <person name="Freedman E."/>
            <person name="Gellesch M."/>
            <person name="Goldberg J."/>
            <person name="Griggs A."/>
            <person name="Gujja S."/>
            <person name="Heilman E.R."/>
            <person name="Heiman D."/>
            <person name="Howarth C."/>
            <person name="Mehta T."/>
            <person name="Neiman D."/>
            <person name="Pearson M."/>
            <person name="Roberts A."/>
            <person name="Saif S."/>
            <person name="Shea T."/>
            <person name="Shenoy N."/>
            <person name="Sisk P."/>
            <person name="Stolte C."/>
            <person name="Sykes S."/>
            <person name="White J."/>
            <person name="Yandava C."/>
            <person name="Haas B."/>
            <person name="Henn M.R."/>
            <person name="Nusbaum C."/>
            <person name="Birren B."/>
        </authorList>
    </citation>
    <scope>NUCLEOTIDE SEQUENCE [LARGE SCALE GENOMIC DNA]</scope>
</reference>